<evidence type="ECO:0000313" key="1">
    <source>
        <dbReference type="EMBL" id="KAI4303209.1"/>
    </source>
</evidence>
<reference evidence="2" key="1">
    <citation type="journal article" date="2023" name="Front. Plant Sci.">
        <title>Chromosomal-level genome assembly of Melastoma candidum provides insights into trichome evolution.</title>
        <authorList>
            <person name="Zhong Y."/>
            <person name="Wu W."/>
            <person name="Sun C."/>
            <person name="Zou P."/>
            <person name="Liu Y."/>
            <person name="Dai S."/>
            <person name="Zhou R."/>
        </authorList>
    </citation>
    <scope>NUCLEOTIDE SEQUENCE [LARGE SCALE GENOMIC DNA]</scope>
</reference>
<organism evidence="1 2">
    <name type="scientific">Melastoma candidum</name>
    <dbReference type="NCBI Taxonomy" id="119954"/>
    <lineage>
        <taxon>Eukaryota</taxon>
        <taxon>Viridiplantae</taxon>
        <taxon>Streptophyta</taxon>
        <taxon>Embryophyta</taxon>
        <taxon>Tracheophyta</taxon>
        <taxon>Spermatophyta</taxon>
        <taxon>Magnoliopsida</taxon>
        <taxon>eudicotyledons</taxon>
        <taxon>Gunneridae</taxon>
        <taxon>Pentapetalae</taxon>
        <taxon>rosids</taxon>
        <taxon>malvids</taxon>
        <taxon>Myrtales</taxon>
        <taxon>Melastomataceae</taxon>
        <taxon>Melastomatoideae</taxon>
        <taxon>Melastomateae</taxon>
        <taxon>Melastoma</taxon>
    </lineage>
</organism>
<gene>
    <name evidence="1" type="ORF">MLD38_038866</name>
</gene>
<dbReference type="EMBL" id="CM042891">
    <property type="protein sequence ID" value="KAI4303209.1"/>
    <property type="molecule type" value="Genomic_DNA"/>
</dbReference>
<comment type="caution">
    <text evidence="1">The sequence shown here is derived from an EMBL/GenBank/DDBJ whole genome shotgun (WGS) entry which is preliminary data.</text>
</comment>
<accession>A0ACB9L1J2</accession>
<keyword evidence="2" id="KW-1185">Reference proteome</keyword>
<dbReference type="Proteomes" id="UP001057402">
    <property type="component" value="Chromosome 12"/>
</dbReference>
<proteinExistence type="predicted"/>
<evidence type="ECO:0000313" key="2">
    <source>
        <dbReference type="Proteomes" id="UP001057402"/>
    </source>
</evidence>
<protein>
    <submittedName>
        <fullName evidence="1">Uncharacterized protein</fullName>
    </submittedName>
</protein>
<sequence>MELSLPEDVFLKIASHLQESDVCALGICSRFCRESCSCDSLWERFARRRWPSWRISFRGSSPLAGPSGEGWRHLYIKRHNEVADKARSMVRSVEESLYTSQSVKIGLYKKIMAELKSLELSFVDVKMLLLKPKYSAALHLVSLHYCFTFLKVPVEDMVQAVVDNQISEGQVCVRWSTRGRLLFGFHMRDESHSLVVSLHEVASSQGHRVLQLLTPGAVREIVDYLASTDCHMKSIGQGTYSNVYKARDTLTGQIVALKKVRFDNLEPDSLPAPISNSRSPQVKCYVHQLLSGLEHCHNSNVLHRDIKGSNLLIDNDGVLEISDFELASFLDPNNKQPISSMVVTLWNRPPELLLGATDYGVGVDLWSAGCILAELLAGKPIMPGRTEKSKLPHATIFKLQQSYKRCVAETFKGFPPSSLPLIETLLAIDPTERLTATAALRSEFFTMKPYACDPSSLPKYPPSKEIDAKLRDEESRRMRATSKGNTDVVKKSRPRARAVPAPEANAELQANLDRRRLISHANAKSKSEKFPPQHQDGALGYPLGSSHHIDPGFDPPDVSFNSTNLSYPKPSIQTWSGPLGDASTTGTSLKKKHLEARAQSKSRSKR</sequence>
<name>A0ACB9L1J2_9MYRT</name>